<evidence type="ECO:0000259" key="1">
    <source>
        <dbReference type="SMART" id="SM01172"/>
    </source>
</evidence>
<dbReference type="PANTHER" id="PTHR45952">
    <property type="entry name" value="ALUMINUM INDUCED PROTEIN WITH YGL AND LRDR MOTIFS"/>
    <property type="match status" value="1"/>
</dbReference>
<gene>
    <name evidence="2" type="ORF">H6P81_008925</name>
</gene>
<dbReference type="PANTHER" id="PTHR45952:SF5">
    <property type="entry name" value="ALUMINUM INDUCED PROTEIN WITH YGL AND LRDR MOTIFS"/>
    <property type="match status" value="1"/>
</dbReference>
<organism evidence="2 3">
    <name type="scientific">Aristolochia fimbriata</name>
    <name type="common">White veined hardy Dutchman's pipe vine</name>
    <dbReference type="NCBI Taxonomy" id="158543"/>
    <lineage>
        <taxon>Eukaryota</taxon>
        <taxon>Viridiplantae</taxon>
        <taxon>Streptophyta</taxon>
        <taxon>Embryophyta</taxon>
        <taxon>Tracheophyta</taxon>
        <taxon>Spermatophyta</taxon>
        <taxon>Magnoliopsida</taxon>
        <taxon>Magnoliidae</taxon>
        <taxon>Piperales</taxon>
        <taxon>Aristolochiaceae</taxon>
        <taxon>Aristolochia</taxon>
    </lineage>
</organism>
<dbReference type="Proteomes" id="UP000825729">
    <property type="component" value="Unassembled WGS sequence"/>
</dbReference>
<comment type="caution">
    <text evidence="2">The sequence shown here is derived from an EMBL/GenBank/DDBJ whole genome shotgun (WGS) entry which is preliminary data.</text>
</comment>
<accession>A0AAV7ELJ9</accession>
<protein>
    <recommendedName>
        <fullName evidence="1">DUF3700 domain-containing protein</fullName>
    </recommendedName>
</protein>
<dbReference type="Gene3D" id="3.60.20.10">
    <property type="entry name" value="Glutamine Phosphoribosylpyrophosphate, subunit 1, domain 1"/>
    <property type="match status" value="1"/>
</dbReference>
<dbReference type="SUPFAM" id="SSF56235">
    <property type="entry name" value="N-terminal nucleophile aminohydrolases (Ntn hydrolases)"/>
    <property type="match status" value="1"/>
</dbReference>
<dbReference type="Pfam" id="PF12481">
    <property type="entry name" value="DUF3700"/>
    <property type="match status" value="1"/>
</dbReference>
<name>A0AAV7ELJ9_ARIFI</name>
<evidence type="ECO:0000313" key="2">
    <source>
        <dbReference type="EMBL" id="KAG9448960.1"/>
    </source>
</evidence>
<feature type="domain" description="DUF3700" evidence="1">
    <location>
        <begin position="2"/>
        <end position="225"/>
    </location>
</feature>
<proteinExistence type="predicted"/>
<dbReference type="EMBL" id="JAINDJ010000004">
    <property type="protein sequence ID" value="KAG9448960.1"/>
    <property type="molecule type" value="Genomic_DNA"/>
</dbReference>
<dbReference type="SMART" id="SM01172">
    <property type="entry name" value="DUF3700"/>
    <property type="match status" value="1"/>
</dbReference>
<dbReference type="InterPro" id="IPR024286">
    <property type="entry name" value="DUF3700"/>
</dbReference>
<keyword evidence="3" id="KW-1185">Reference proteome</keyword>
<dbReference type="AlphaFoldDB" id="A0AAV7ELJ9"/>
<sequence length="238" mass="25998">MLAVFHGAVIKAPEELAQAGSRTPTPKKTASSLVNSFLQQFPSAVSINVGSDTQMCYTHDNQSFLQPRSFAAKDEIFCLFEGTLENLPRLKQQYGLGKNATEVVLVMEAYKALRDRAPYPASLMVAHLVGNFAFIIFDKATSTVFVASDQEGKVSLFWGITADGYLAFSDEIDVLKGSCGKSLASFPSGCLFSSATDLRSYEHPKHKVTAEPAEEEEICGATFKVEIPQLRATTTMEY</sequence>
<reference evidence="2 3" key="1">
    <citation type="submission" date="2021-07" db="EMBL/GenBank/DDBJ databases">
        <title>The Aristolochia fimbriata genome: insights into angiosperm evolution, floral development and chemical biosynthesis.</title>
        <authorList>
            <person name="Jiao Y."/>
        </authorList>
    </citation>
    <scope>NUCLEOTIDE SEQUENCE [LARGE SCALE GENOMIC DNA]</scope>
    <source>
        <strain evidence="2">IBCAS-2021</strain>
        <tissue evidence="2">Leaf</tissue>
    </source>
</reference>
<dbReference type="InterPro" id="IPR044828">
    <property type="entry name" value="TSJT1-like"/>
</dbReference>
<evidence type="ECO:0000313" key="3">
    <source>
        <dbReference type="Proteomes" id="UP000825729"/>
    </source>
</evidence>
<dbReference type="InterPro" id="IPR029055">
    <property type="entry name" value="Ntn_hydrolases_N"/>
</dbReference>